<feature type="compositionally biased region" description="Basic and acidic residues" evidence="1">
    <location>
        <begin position="91"/>
        <end position="107"/>
    </location>
</feature>
<dbReference type="AlphaFoldDB" id="A0A1R4FMY0"/>
<feature type="transmembrane region" description="Helical" evidence="2">
    <location>
        <begin position="23"/>
        <end position="41"/>
    </location>
</feature>
<feature type="region of interest" description="Disordered" evidence="1">
    <location>
        <begin position="176"/>
        <end position="206"/>
    </location>
</feature>
<dbReference type="RefSeq" id="WP_086996218.1">
    <property type="nucleotide sequence ID" value="NZ_FUHW01000020.1"/>
</dbReference>
<keyword evidence="2" id="KW-1133">Transmembrane helix</keyword>
<evidence type="ECO:0000313" key="4">
    <source>
        <dbReference type="Proteomes" id="UP000195913"/>
    </source>
</evidence>
<feature type="region of interest" description="Disordered" evidence="1">
    <location>
        <begin position="1"/>
        <end position="21"/>
    </location>
</feature>
<accession>A0A1R4FMY0</accession>
<keyword evidence="2" id="KW-0472">Membrane</keyword>
<feature type="compositionally biased region" description="Basic and acidic residues" evidence="1">
    <location>
        <begin position="1"/>
        <end position="12"/>
    </location>
</feature>
<sequence>MEQVTEHPEATPHSKAPRPSRKWIAGVGAAVVLLAAGAWAGSAVTDPTTSEQYASLKSELTTTAAERDSVQAQLDETTSDYETLSGEIDDRELAADEKEAALDQRSEELDEQQSAVTKREKAVGTAEKEKAANTVTGGTWTVGLDIAAGTYRADEPVDSDCYWAIMRTGSNGDLIENDIPGGGRPSVTLSKGQDFNTSRCGSWTKQ</sequence>
<feature type="region of interest" description="Disordered" evidence="1">
    <location>
        <begin position="62"/>
        <end position="131"/>
    </location>
</feature>
<evidence type="ECO:0000256" key="2">
    <source>
        <dbReference type="SAM" id="Phobius"/>
    </source>
</evidence>
<protein>
    <submittedName>
        <fullName evidence="3">Uncharacterized protein</fullName>
    </submittedName>
</protein>
<gene>
    <name evidence="3" type="ORF">FM101_04835</name>
</gene>
<feature type="compositionally biased region" description="Polar residues" evidence="1">
    <location>
        <begin position="187"/>
        <end position="206"/>
    </location>
</feature>
<organism evidence="3 4">
    <name type="scientific">Arthrobacter rhombi</name>
    <dbReference type="NCBI Taxonomy" id="71253"/>
    <lineage>
        <taxon>Bacteria</taxon>
        <taxon>Bacillati</taxon>
        <taxon>Actinomycetota</taxon>
        <taxon>Actinomycetes</taxon>
        <taxon>Micrococcales</taxon>
        <taxon>Micrococcaceae</taxon>
        <taxon>Arthrobacter</taxon>
    </lineage>
</organism>
<evidence type="ECO:0000313" key="3">
    <source>
        <dbReference type="EMBL" id="SJM57239.1"/>
    </source>
</evidence>
<feature type="compositionally biased region" description="Basic and acidic residues" evidence="1">
    <location>
        <begin position="117"/>
        <end position="131"/>
    </location>
</feature>
<feature type="compositionally biased region" description="Polar residues" evidence="1">
    <location>
        <begin position="62"/>
        <end position="82"/>
    </location>
</feature>
<reference evidence="3 4" key="1">
    <citation type="submission" date="2017-02" db="EMBL/GenBank/DDBJ databases">
        <authorList>
            <person name="Peterson S.W."/>
        </authorList>
    </citation>
    <scope>NUCLEOTIDE SEQUENCE [LARGE SCALE GENOMIC DNA]</scope>
    <source>
        <strain evidence="3 4">B Ar 00.02</strain>
    </source>
</reference>
<proteinExistence type="predicted"/>
<dbReference type="EMBL" id="FUHW01000020">
    <property type="protein sequence ID" value="SJM57239.1"/>
    <property type="molecule type" value="Genomic_DNA"/>
</dbReference>
<evidence type="ECO:0000256" key="1">
    <source>
        <dbReference type="SAM" id="MobiDB-lite"/>
    </source>
</evidence>
<dbReference type="Proteomes" id="UP000195913">
    <property type="component" value="Unassembled WGS sequence"/>
</dbReference>
<keyword evidence="2" id="KW-0812">Transmembrane</keyword>
<name>A0A1R4FMY0_9MICC</name>
<keyword evidence="4" id="KW-1185">Reference proteome</keyword>